<proteinExistence type="predicted"/>
<evidence type="ECO:0000313" key="2">
    <source>
        <dbReference type="EMBL" id="KAJ7199451.1"/>
    </source>
</evidence>
<dbReference type="Proteomes" id="UP001219525">
    <property type="component" value="Unassembled WGS sequence"/>
</dbReference>
<evidence type="ECO:0000313" key="3">
    <source>
        <dbReference type="Proteomes" id="UP001219525"/>
    </source>
</evidence>
<accession>A0AAD6YAL1</accession>
<dbReference type="EMBL" id="JARJCW010000068">
    <property type="protein sequence ID" value="KAJ7199451.1"/>
    <property type="molecule type" value="Genomic_DNA"/>
</dbReference>
<dbReference type="AlphaFoldDB" id="A0AAD6YAL1"/>
<keyword evidence="3" id="KW-1185">Reference proteome</keyword>
<feature type="region of interest" description="Disordered" evidence="1">
    <location>
        <begin position="173"/>
        <end position="192"/>
    </location>
</feature>
<evidence type="ECO:0000256" key="1">
    <source>
        <dbReference type="SAM" id="MobiDB-lite"/>
    </source>
</evidence>
<comment type="caution">
    <text evidence="2">The sequence shown here is derived from an EMBL/GenBank/DDBJ whole genome shotgun (WGS) entry which is preliminary data.</text>
</comment>
<sequence>MSRPKSPFDLNEILQYSHFPYIPEWGLPPAPQSSVHFPDPVALTLTMVCTSRVSRPADANAGSLGIPLASHAVACPPTPAPSVAAGYGDMEFFDEFLYSLNSIGAPADNEAGLVDPTGSWNISFNAPPALEPPPADTVPSIPVKNTALPPAVVSPAPSPAPVATFSTLPSTAPMPAVTATQSGPTKRKARDDGLDLANILGDPRPRKRAFARAAPLSVEYSKAKN</sequence>
<name>A0AAD6YAL1_9AGAR</name>
<protein>
    <submittedName>
        <fullName evidence="2">Uncharacterized protein</fullName>
    </submittedName>
</protein>
<reference evidence="2" key="1">
    <citation type="submission" date="2023-03" db="EMBL/GenBank/DDBJ databases">
        <title>Massive genome expansion in bonnet fungi (Mycena s.s.) driven by repeated elements and novel gene families across ecological guilds.</title>
        <authorList>
            <consortium name="Lawrence Berkeley National Laboratory"/>
            <person name="Harder C.B."/>
            <person name="Miyauchi S."/>
            <person name="Viragh M."/>
            <person name="Kuo A."/>
            <person name="Thoen E."/>
            <person name="Andreopoulos B."/>
            <person name="Lu D."/>
            <person name="Skrede I."/>
            <person name="Drula E."/>
            <person name="Henrissat B."/>
            <person name="Morin E."/>
            <person name="Kohler A."/>
            <person name="Barry K."/>
            <person name="LaButti K."/>
            <person name="Morin E."/>
            <person name="Salamov A."/>
            <person name="Lipzen A."/>
            <person name="Mereny Z."/>
            <person name="Hegedus B."/>
            <person name="Baldrian P."/>
            <person name="Stursova M."/>
            <person name="Weitz H."/>
            <person name="Taylor A."/>
            <person name="Grigoriev I.V."/>
            <person name="Nagy L.G."/>
            <person name="Martin F."/>
            <person name="Kauserud H."/>
        </authorList>
    </citation>
    <scope>NUCLEOTIDE SEQUENCE</scope>
    <source>
        <strain evidence="2">9144</strain>
    </source>
</reference>
<gene>
    <name evidence="2" type="ORF">GGX14DRAFT_572834</name>
</gene>
<organism evidence="2 3">
    <name type="scientific">Mycena pura</name>
    <dbReference type="NCBI Taxonomy" id="153505"/>
    <lineage>
        <taxon>Eukaryota</taxon>
        <taxon>Fungi</taxon>
        <taxon>Dikarya</taxon>
        <taxon>Basidiomycota</taxon>
        <taxon>Agaricomycotina</taxon>
        <taxon>Agaricomycetes</taxon>
        <taxon>Agaricomycetidae</taxon>
        <taxon>Agaricales</taxon>
        <taxon>Marasmiineae</taxon>
        <taxon>Mycenaceae</taxon>
        <taxon>Mycena</taxon>
    </lineage>
</organism>